<dbReference type="AlphaFoldDB" id="A0A7W7D915"/>
<proteinExistence type="predicted"/>
<keyword evidence="3" id="KW-1185">Reference proteome</keyword>
<sequence>MESTLLKAAKASIVLAVLAVAAYAIRRSSTAAPGGMAKLVLALAALLGAVPLILDALPD</sequence>
<gene>
    <name evidence="2" type="ORF">BJ982_003830</name>
</gene>
<name>A0A7W7D915_9ACTN</name>
<evidence type="ECO:0000313" key="3">
    <source>
        <dbReference type="Proteomes" id="UP000542210"/>
    </source>
</evidence>
<keyword evidence="1" id="KW-1133">Transmembrane helix</keyword>
<comment type="caution">
    <text evidence="2">The sequence shown here is derived from an EMBL/GenBank/DDBJ whole genome shotgun (WGS) entry which is preliminary data.</text>
</comment>
<reference evidence="2 3" key="1">
    <citation type="submission" date="2020-08" db="EMBL/GenBank/DDBJ databases">
        <title>Sequencing the genomes of 1000 actinobacteria strains.</title>
        <authorList>
            <person name="Klenk H.-P."/>
        </authorList>
    </citation>
    <scope>NUCLEOTIDE SEQUENCE [LARGE SCALE GENOMIC DNA]</scope>
    <source>
        <strain evidence="2 3">DSM 45784</strain>
    </source>
</reference>
<dbReference type="EMBL" id="JACHND010000001">
    <property type="protein sequence ID" value="MBB4702286.1"/>
    <property type="molecule type" value="Genomic_DNA"/>
</dbReference>
<dbReference type="RefSeq" id="WP_184881935.1">
    <property type="nucleotide sequence ID" value="NZ_BOOV01000048.1"/>
</dbReference>
<accession>A0A7W7D915</accession>
<keyword evidence="1" id="KW-0472">Membrane</keyword>
<dbReference type="Proteomes" id="UP000542210">
    <property type="component" value="Unassembled WGS sequence"/>
</dbReference>
<feature type="transmembrane region" description="Helical" evidence="1">
    <location>
        <begin position="6"/>
        <end position="25"/>
    </location>
</feature>
<protein>
    <submittedName>
        <fullName evidence="2">Uncharacterized protein</fullName>
    </submittedName>
</protein>
<evidence type="ECO:0000313" key="2">
    <source>
        <dbReference type="EMBL" id="MBB4702286.1"/>
    </source>
</evidence>
<keyword evidence="1" id="KW-0812">Transmembrane</keyword>
<feature type="transmembrane region" description="Helical" evidence="1">
    <location>
        <begin position="37"/>
        <end position="54"/>
    </location>
</feature>
<organism evidence="2 3">
    <name type="scientific">Sphaerisporangium siamense</name>
    <dbReference type="NCBI Taxonomy" id="795645"/>
    <lineage>
        <taxon>Bacteria</taxon>
        <taxon>Bacillati</taxon>
        <taxon>Actinomycetota</taxon>
        <taxon>Actinomycetes</taxon>
        <taxon>Streptosporangiales</taxon>
        <taxon>Streptosporangiaceae</taxon>
        <taxon>Sphaerisporangium</taxon>
    </lineage>
</organism>
<evidence type="ECO:0000256" key="1">
    <source>
        <dbReference type="SAM" id="Phobius"/>
    </source>
</evidence>